<dbReference type="InterPro" id="IPR008271">
    <property type="entry name" value="Ser/Thr_kinase_AS"/>
</dbReference>
<evidence type="ECO:0000256" key="2">
    <source>
        <dbReference type="ARBA" id="ARBA00022475"/>
    </source>
</evidence>
<comment type="subcellular location">
    <subcellularLocation>
        <location evidence="1">Cell membrane</location>
        <topology evidence="1">Single-pass membrane protein</topology>
    </subcellularLocation>
</comment>
<dbReference type="AlphaFoldDB" id="A0A2C9UNI1"/>
<evidence type="ECO:0000256" key="8">
    <source>
        <dbReference type="ARBA" id="ARBA00022840"/>
    </source>
</evidence>
<feature type="domain" description="Protein kinase" evidence="15">
    <location>
        <begin position="312"/>
        <end position="592"/>
    </location>
</feature>
<keyword evidence="18" id="KW-1185">Reference proteome</keyword>
<dbReference type="SUPFAM" id="SSF56112">
    <property type="entry name" value="Protein kinase-like (PK-like)"/>
    <property type="match status" value="1"/>
</dbReference>
<feature type="binding site" evidence="12">
    <location>
        <position position="340"/>
    </location>
    <ligand>
        <name>ATP</name>
        <dbReference type="ChEBI" id="CHEBI:30616"/>
    </ligand>
</feature>
<evidence type="ECO:0000256" key="9">
    <source>
        <dbReference type="ARBA" id="ARBA00022989"/>
    </source>
</evidence>
<dbReference type="InterPro" id="IPR036779">
    <property type="entry name" value="LysM_dom_sf"/>
</dbReference>
<evidence type="ECO:0000256" key="14">
    <source>
        <dbReference type="SAM" id="SignalP"/>
    </source>
</evidence>
<feature type="chain" id="PRO_5013265639" description="Protein kinase domain-containing protein" evidence="14">
    <location>
        <begin position="22"/>
        <end position="616"/>
    </location>
</feature>
<dbReference type="InterPro" id="IPR044812">
    <property type="entry name" value="CERK1/LYK3-like"/>
</dbReference>
<accession>A0A2C9UNI1</accession>
<dbReference type="Pfam" id="PF00069">
    <property type="entry name" value="Pkinase"/>
    <property type="match status" value="1"/>
</dbReference>
<dbReference type="OrthoDB" id="4062651at2759"/>
<dbReference type="PROSITE" id="PS00108">
    <property type="entry name" value="PROTEIN_KINASE_ST"/>
    <property type="match status" value="1"/>
</dbReference>
<dbReference type="Proteomes" id="UP000091857">
    <property type="component" value="Chromosome 13"/>
</dbReference>
<dbReference type="SMART" id="SM00220">
    <property type="entry name" value="S_TKc"/>
    <property type="match status" value="1"/>
</dbReference>
<evidence type="ECO:0000259" key="16">
    <source>
        <dbReference type="PROSITE" id="PS51782"/>
    </source>
</evidence>
<evidence type="ECO:0000256" key="6">
    <source>
        <dbReference type="ARBA" id="ARBA00022741"/>
    </source>
</evidence>
<dbReference type="GO" id="GO:0045087">
    <property type="term" value="P:innate immune response"/>
    <property type="evidence" value="ECO:0007669"/>
    <property type="project" value="InterPro"/>
</dbReference>
<keyword evidence="7" id="KW-0418">Kinase</keyword>
<dbReference type="SMART" id="SM00257">
    <property type="entry name" value="LysM"/>
    <property type="match status" value="1"/>
</dbReference>
<keyword evidence="5 14" id="KW-0732">Signal</keyword>
<reference evidence="18" key="1">
    <citation type="journal article" date="2016" name="Nat. Biotechnol.">
        <title>Sequencing wild and cultivated cassava and related species reveals extensive interspecific hybridization and genetic diversity.</title>
        <authorList>
            <person name="Bredeson J.V."/>
            <person name="Lyons J.B."/>
            <person name="Prochnik S.E."/>
            <person name="Wu G.A."/>
            <person name="Ha C.M."/>
            <person name="Edsinger-Gonzales E."/>
            <person name="Grimwood J."/>
            <person name="Schmutz J."/>
            <person name="Rabbi I.Y."/>
            <person name="Egesi C."/>
            <person name="Nauluvula P."/>
            <person name="Lebot V."/>
            <person name="Ndunguru J."/>
            <person name="Mkamilo G."/>
            <person name="Bart R.S."/>
            <person name="Setter T.L."/>
            <person name="Gleadow R.M."/>
            <person name="Kulakow P."/>
            <person name="Ferguson M.E."/>
            <person name="Rounsley S."/>
            <person name="Rokhsar D.S."/>
        </authorList>
    </citation>
    <scope>NUCLEOTIDE SEQUENCE [LARGE SCALE GENOMIC DNA]</scope>
    <source>
        <strain evidence="18">cv. AM560-2</strain>
    </source>
</reference>
<name>A0A2C9UNI1_MANES</name>
<gene>
    <name evidence="17" type="ORF">MANES_13G026000v8</name>
</gene>
<keyword evidence="9 13" id="KW-1133">Transmembrane helix</keyword>
<feature type="domain" description="LysM" evidence="16">
    <location>
        <begin position="153"/>
        <end position="199"/>
    </location>
</feature>
<feature type="signal peptide" evidence="14">
    <location>
        <begin position="1"/>
        <end position="21"/>
    </location>
</feature>
<keyword evidence="11" id="KW-1015">Disulfide bond</keyword>
<dbReference type="FunFam" id="3.30.200.20:FF:000526">
    <property type="entry name" value="Kinase family protein"/>
    <property type="match status" value="1"/>
</dbReference>
<keyword evidence="10 13" id="KW-0472">Membrane</keyword>
<keyword evidence="3" id="KW-0808">Transferase</keyword>
<dbReference type="Pfam" id="PF01476">
    <property type="entry name" value="LysM"/>
    <property type="match status" value="1"/>
</dbReference>
<dbReference type="InterPro" id="IPR011009">
    <property type="entry name" value="Kinase-like_dom_sf"/>
</dbReference>
<evidence type="ECO:0000256" key="3">
    <source>
        <dbReference type="ARBA" id="ARBA00022679"/>
    </source>
</evidence>
<dbReference type="PROSITE" id="PS50011">
    <property type="entry name" value="PROTEIN_KINASE_DOM"/>
    <property type="match status" value="1"/>
</dbReference>
<protein>
    <recommendedName>
        <fullName evidence="19">Protein kinase domain-containing protein</fullName>
    </recommendedName>
</protein>
<feature type="transmembrane region" description="Helical" evidence="13">
    <location>
        <begin position="225"/>
        <end position="248"/>
    </location>
</feature>
<dbReference type="PROSITE" id="PS00107">
    <property type="entry name" value="PROTEIN_KINASE_ATP"/>
    <property type="match status" value="1"/>
</dbReference>
<dbReference type="GO" id="GO:0019199">
    <property type="term" value="F:transmembrane receptor protein kinase activity"/>
    <property type="evidence" value="ECO:0007669"/>
    <property type="project" value="InterPro"/>
</dbReference>
<evidence type="ECO:0000259" key="15">
    <source>
        <dbReference type="PROSITE" id="PS50011"/>
    </source>
</evidence>
<proteinExistence type="predicted"/>
<evidence type="ECO:0000256" key="5">
    <source>
        <dbReference type="ARBA" id="ARBA00022729"/>
    </source>
</evidence>
<evidence type="ECO:0008006" key="19">
    <source>
        <dbReference type="Google" id="ProtNLM"/>
    </source>
</evidence>
<evidence type="ECO:0000313" key="17">
    <source>
        <dbReference type="EMBL" id="OAY32540.1"/>
    </source>
</evidence>
<keyword evidence="2" id="KW-1003">Cell membrane</keyword>
<keyword evidence="6 12" id="KW-0547">Nucleotide-binding</keyword>
<dbReference type="CDD" id="cd00118">
    <property type="entry name" value="LysM"/>
    <property type="match status" value="1"/>
</dbReference>
<dbReference type="Gramene" id="Manes.13G026000.1.v8.1">
    <property type="protein sequence ID" value="Manes.13G026000.1.v8.1.CDS"/>
    <property type="gene ID" value="Manes.13G026000.v8.1"/>
</dbReference>
<dbReference type="InterPro" id="IPR000719">
    <property type="entry name" value="Prot_kinase_dom"/>
</dbReference>
<dbReference type="PANTHER" id="PTHR46204">
    <property type="entry name" value="CHITIN ELICITOR RECEPTOR KINASE 1-RELATED"/>
    <property type="match status" value="1"/>
</dbReference>
<evidence type="ECO:0000313" key="18">
    <source>
        <dbReference type="Proteomes" id="UP000091857"/>
    </source>
</evidence>
<evidence type="ECO:0000256" key="12">
    <source>
        <dbReference type="PROSITE-ProRule" id="PRU10141"/>
    </source>
</evidence>
<evidence type="ECO:0000256" key="4">
    <source>
        <dbReference type="ARBA" id="ARBA00022692"/>
    </source>
</evidence>
<dbReference type="GO" id="GO:0005524">
    <property type="term" value="F:ATP binding"/>
    <property type="evidence" value="ECO:0007669"/>
    <property type="project" value="UniProtKB-UniRule"/>
</dbReference>
<dbReference type="Gene3D" id="3.10.350.10">
    <property type="entry name" value="LysM domain"/>
    <property type="match status" value="1"/>
</dbReference>
<dbReference type="PROSITE" id="PS51782">
    <property type="entry name" value="LYSM"/>
    <property type="match status" value="1"/>
</dbReference>
<dbReference type="FunFam" id="1.10.510.10:FF:000468">
    <property type="entry name" value="PTI1-like tyrosine-protein kinase 3"/>
    <property type="match status" value="1"/>
</dbReference>
<dbReference type="PANTHER" id="PTHR46204:SF8">
    <property type="entry name" value="PROTEIN KINASE DOMAIN-CONTAINING PROTEIN"/>
    <property type="match status" value="1"/>
</dbReference>
<dbReference type="EMBL" id="CM004399">
    <property type="protein sequence ID" value="OAY32540.1"/>
    <property type="molecule type" value="Genomic_DNA"/>
</dbReference>
<evidence type="ECO:0000256" key="7">
    <source>
        <dbReference type="ARBA" id="ARBA00022777"/>
    </source>
</evidence>
<evidence type="ECO:0000256" key="1">
    <source>
        <dbReference type="ARBA" id="ARBA00004162"/>
    </source>
</evidence>
<dbReference type="GO" id="GO:0005886">
    <property type="term" value="C:plasma membrane"/>
    <property type="evidence" value="ECO:0007669"/>
    <property type="project" value="UniProtKB-SubCell"/>
</dbReference>
<organism evidence="17 18">
    <name type="scientific">Manihot esculenta</name>
    <name type="common">Cassava</name>
    <name type="synonym">Jatropha manihot</name>
    <dbReference type="NCBI Taxonomy" id="3983"/>
    <lineage>
        <taxon>Eukaryota</taxon>
        <taxon>Viridiplantae</taxon>
        <taxon>Streptophyta</taxon>
        <taxon>Embryophyta</taxon>
        <taxon>Tracheophyta</taxon>
        <taxon>Spermatophyta</taxon>
        <taxon>Magnoliopsida</taxon>
        <taxon>eudicotyledons</taxon>
        <taxon>Gunneridae</taxon>
        <taxon>Pentapetalae</taxon>
        <taxon>rosids</taxon>
        <taxon>fabids</taxon>
        <taxon>Malpighiales</taxon>
        <taxon>Euphorbiaceae</taxon>
        <taxon>Crotonoideae</taxon>
        <taxon>Manihoteae</taxon>
        <taxon>Manihot</taxon>
    </lineage>
</organism>
<dbReference type="SUPFAM" id="SSF54106">
    <property type="entry name" value="LysM domain"/>
    <property type="match status" value="1"/>
</dbReference>
<dbReference type="InterPro" id="IPR017441">
    <property type="entry name" value="Protein_kinase_ATP_BS"/>
</dbReference>
<evidence type="ECO:0000256" key="11">
    <source>
        <dbReference type="ARBA" id="ARBA00023157"/>
    </source>
</evidence>
<dbReference type="InterPro" id="IPR018392">
    <property type="entry name" value="LysM"/>
</dbReference>
<keyword evidence="4 13" id="KW-0812">Transmembrane</keyword>
<dbReference type="Gene3D" id="1.10.510.10">
    <property type="entry name" value="Transferase(Phosphotransferase) domain 1"/>
    <property type="match status" value="1"/>
</dbReference>
<dbReference type="Gene3D" id="3.30.200.20">
    <property type="entry name" value="Phosphorylase Kinase, domain 1"/>
    <property type="match status" value="1"/>
</dbReference>
<evidence type="ECO:0000256" key="10">
    <source>
        <dbReference type="ARBA" id="ARBA00023136"/>
    </source>
</evidence>
<comment type="caution">
    <text evidence="17">The sequence shown here is derived from an EMBL/GenBank/DDBJ whole genome shotgun (WGS) entry which is preliminary data.</text>
</comment>
<sequence>MASYTLLPLLLILLMEVVASASNETGIHPFVCNEDVKKCNASLYHINKGLQMKQVAFLYSVNSTQISPILRENIQDYLVTVPCSCKTVNGTRGYFYDASYKVLKDDTFLNVSKQNYSGQAWEVEDEEDIFKTGNEVPMHLLCGCVENDSQVVVTYTVQNQDTLSGIASRLSSTISAILSMNGFLNGDPSFIQEDWVLYIPKEMDGIPAPPPLPSSDTASRKRQNWTIIIGILSATTLLLMTTLIIIFLRRKGSHQNSSKDPKTVSTSMSTTRSRGLSLHILNMEIKEDGTALESDKPVIYTAEEIEEATNNFDETRKIGAGGYGSVYFGVMGEQEVAIKKMKSNKSREFFAEVKVLCKVHHINVVELLGYASGDDHLYLVYEYIRNGSLSDHLHDPLLKGYQPLSWVARTQIALDAAKGIEYIHDHTKKRYVHRDIKSTNILLDEGLRAKVADFGLAKLVERTSDEDLIATRLVGTPGYLPPESVKELQVTTKTDVFAFGVVLAELITGQRALVRDNWEPNKMRSLITVVYKIFEDEDPESALESAVDRNLRGSFPMDDVYKMAEIAEWCLSEDPINRPEIRDILPMLSNIMTSSVEWEASLGGNSPVFSGIYNGR</sequence>
<keyword evidence="8 12" id="KW-0067">ATP-binding</keyword>
<evidence type="ECO:0000256" key="13">
    <source>
        <dbReference type="SAM" id="Phobius"/>
    </source>
</evidence>